<dbReference type="GO" id="GO:0005886">
    <property type="term" value="C:plasma membrane"/>
    <property type="evidence" value="ECO:0000318"/>
    <property type="project" value="GO_Central"/>
</dbReference>
<evidence type="ECO:0000256" key="6">
    <source>
        <dbReference type="ARBA" id="ARBA00022527"/>
    </source>
</evidence>
<keyword evidence="19" id="KW-0808">Transferase</keyword>
<dbReference type="Gramene" id="mRNA:HanXRQr2_Chr09g0378371">
    <property type="protein sequence ID" value="CDS:HanXRQr2_Chr09g0378371.1"/>
    <property type="gene ID" value="HanXRQr2_Chr09g0378371"/>
</dbReference>
<comment type="caution">
    <text evidence="19">The sequence shown here is derived from an EMBL/GenBank/DDBJ whole genome shotgun (WGS) entry which is preliminary data.</text>
</comment>
<dbReference type="Gene3D" id="1.10.510.10">
    <property type="entry name" value="Transferase(Phosphotransferase) domain 1"/>
    <property type="match status" value="1"/>
</dbReference>
<comment type="similarity">
    <text evidence="3">In the C-terminal section; belongs to the protein kinase superfamily. Ser/Thr protein kinase family.</text>
</comment>
<keyword evidence="9" id="KW-0430">Lectin</keyword>
<accession>A0A9K3N7D0</accession>
<evidence type="ECO:0000256" key="15">
    <source>
        <dbReference type="ARBA" id="ARBA00023180"/>
    </source>
</evidence>
<protein>
    <recommendedName>
        <fullName evidence="4">non-specific serine/threonine protein kinase</fullName>
        <ecNumber evidence="4">2.7.11.1</ecNumber>
    </recommendedName>
</protein>
<dbReference type="Pfam" id="PF00069">
    <property type="entry name" value="Pkinase"/>
    <property type="match status" value="1"/>
</dbReference>
<dbReference type="GO" id="GO:0030246">
    <property type="term" value="F:carbohydrate binding"/>
    <property type="evidence" value="ECO:0007669"/>
    <property type="project" value="UniProtKB-KW"/>
</dbReference>
<dbReference type="GO" id="GO:0002229">
    <property type="term" value="P:defense response to oomycetes"/>
    <property type="evidence" value="ECO:0007669"/>
    <property type="project" value="UniProtKB-ARBA"/>
</dbReference>
<dbReference type="EC" id="2.7.11.1" evidence="4"/>
<evidence type="ECO:0000256" key="5">
    <source>
        <dbReference type="ARBA" id="ARBA00022475"/>
    </source>
</evidence>
<dbReference type="InterPro" id="IPR001220">
    <property type="entry name" value="Legume_lectin_dom"/>
</dbReference>
<keyword evidence="10" id="KW-0547">Nucleotide-binding</keyword>
<evidence type="ECO:0000313" key="20">
    <source>
        <dbReference type="Proteomes" id="UP000215914"/>
    </source>
</evidence>
<feature type="domain" description="Protein kinase" evidence="18">
    <location>
        <begin position="387"/>
        <end position="651"/>
    </location>
</feature>
<dbReference type="FunFam" id="1.10.510.10:FF:000240">
    <property type="entry name" value="Lectin-domain containing receptor kinase A4.3"/>
    <property type="match status" value="1"/>
</dbReference>
<dbReference type="InterPro" id="IPR050528">
    <property type="entry name" value="L-type_Lectin-RKs"/>
</dbReference>
<dbReference type="InterPro" id="IPR019825">
    <property type="entry name" value="Lectin_legB_Mn/Ca_BS"/>
</dbReference>
<dbReference type="AlphaFoldDB" id="A0A9K3N7D0"/>
<dbReference type="Gene3D" id="3.30.200.20">
    <property type="entry name" value="Phosphorylase Kinase, domain 1"/>
    <property type="match status" value="1"/>
</dbReference>
<keyword evidence="13 17" id="KW-0472">Membrane</keyword>
<feature type="region of interest" description="Disordered" evidence="16">
    <location>
        <begin position="277"/>
        <end position="307"/>
    </location>
</feature>
<dbReference type="PROSITE" id="PS00307">
    <property type="entry name" value="LECTIN_LEGUME_BETA"/>
    <property type="match status" value="1"/>
</dbReference>
<evidence type="ECO:0000313" key="19">
    <source>
        <dbReference type="EMBL" id="KAF5790041.1"/>
    </source>
</evidence>
<keyword evidence="11" id="KW-0067">ATP-binding</keyword>
<dbReference type="Proteomes" id="UP000215914">
    <property type="component" value="Unassembled WGS sequence"/>
</dbReference>
<dbReference type="GO" id="GO:0004674">
    <property type="term" value="F:protein serine/threonine kinase activity"/>
    <property type="evidence" value="ECO:0007669"/>
    <property type="project" value="UniProtKB-KW"/>
</dbReference>
<comment type="similarity">
    <text evidence="2">In the N-terminal section; belongs to the leguminous lectin family.</text>
</comment>
<keyword evidence="14" id="KW-0675">Receptor</keyword>
<dbReference type="EMBL" id="MNCJ02000324">
    <property type="protein sequence ID" value="KAF5790041.1"/>
    <property type="molecule type" value="Genomic_DNA"/>
</dbReference>
<dbReference type="PROSITE" id="PS50011">
    <property type="entry name" value="PROTEIN_KINASE_DOM"/>
    <property type="match status" value="1"/>
</dbReference>
<dbReference type="SUPFAM" id="SSF56112">
    <property type="entry name" value="Protein kinase-like (PK-like)"/>
    <property type="match status" value="1"/>
</dbReference>
<organism evidence="19 20">
    <name type="scientific">Helianthus annuus</name>
    <name type="common">Common sunflower</name>
    <dbReference type="NCBI Taxonomy" id="4232"/>
    <lineage>
        <taxon>Eukaryota</taxon>
        <taxon>Viridiplantae</taxon>
        <taxon>Streptophyta</taxon>
        <taxon>Embryophyta</taxon>
        <taxon>Tracheophyta</taxon>
        <taxon>Spermatophyta</taxon>
        <taxon>Magnoliopsida</taxon>
        <taxon>eudicotyledons</taxon>
        <taxon>Gunneridae</taxon>
        <taxon>Pentapetalae</taxon>
        <taxon>asterids</taxon>
        <taxon>campanulids</taxon>
        <taxon>Asterales</taxon>
        <taxon>Asteraceae</taxon>
        <taxon>Asteroideae</taxon>
        <taxon>Heliantheae alliance</taxon>
        <taxon>Heliantheae</taxon>
        <taxon>Helianthus</taxon>
    </lineage>
</organism>
<evidence type="ECO:0000256" key="8">
    <source>
        <dbReference type="ARBA" id="ARBA00022729"/>
    </source>
</evidence>
<dbReference type="InterPro" id="IPR000985">
    <property type="entry name" value="Lectin_LegA_CS"/>
</dbReference>
<evidence type="ECO:0000256" key="16">
    <source>
        <dbReference type="SAM" id="MobiDB-lite"/>
    </source>
</evidence>
<reference evidence="19" key="2">
    <citation type="submission" date="2020-06" db="EMBL/GenBank/DDBJ databases">
        <title>Helianthus annuus Genome sequencing and assembly Release 2.</title>
        <authorList>
            <person name="Gouzy J."/>
            <person name="Langlade N."/>
            <person name="Munos S."/>
        </authorList>
    </citation>
    <scope>NUCLEOTIDE SEQUENCE</scope>
    <source>
        <tissue evidence="19">Leaves</tissue>
    </source>
</reference>
<reference evidence="19" key="1">
    <citation type="journal article" date="2017" name="Nature">
        <title>The sunflower genome provides insights into oil metabolism, flowering and Asterid evolution.</title>
        <authorList>
            <person name="Badouin H."/>
            <person name="Gouzy J."/>
            <person name="Grassa C.J."/>
            <person name="Murat F."/>
            <person name="Staton S.E."/>
            <person name="Cottret L."/>
            <person name="Lelandais-Briere C."/>
            <person name="Owens G.L."/>
            <person name="Carrere S."/>
            <person name="Mayjonade B."/>
            <person name="Legrand L."/>
            <person name="Gill N."/>
            <person name="Kane N.C."/>
            <person name="Bowers J.E."/>
            <person name="Hubner S."/>
            <person name="Bellec A."/>
            <person name="Berard A."/>
            <person name="Berges H."/>
            <person name="Blanchet N."/>
            <person name="Boniface M.C."/>
            <person name="Brunel D."/>
            <person name="Catrice O."/>
            <person name="Chaidir N."/>
            <person name="Claudel C."/>
            <person name="Donnadieu C."/>
            <person name="Faraut T."/>
            <person name="Fievet G."/>
            <person name="Helmstetter N."/>
            <person name="King M."/>
            <person name="Knapp S.J."/>
            <person name="Lai Z."/>
            <person name="Le Paslier M.C."/>
            <person name="Lippi Y."/>
            <person name="Lorenzon L."/>
            <person name="Mandel J.R."/>
            <person name="Marage G."/>
            <person name="Marchand G."/>
            <person name="Marquand E."/>
            <person name="Bret-Mestries E."/>
            <person name="Morien E."/>
            <person name="Nambeesan S."/>
            <person name="Nguyen T."/>
            <person name="Pegot-Espagnet P."/>
            <person name="Pouilly N."/>
            <person name="Raftis F."/>
            <person name="Sallet E."/>
            <person name="Schiex T."/>
            <person name="Thomas J."/>
            <person name="Vandecasteele C."/>
            <person name="Vares D."/>
            <person name="Vear F."/>
            <person name="Vautrin S."/>
            <person name="Crespi M."/>
            <person name="Mangin B."/>
            <person name="Burke J.M."/>
            <person name="Salse J."/>
            <person name="Munos S."/>
            <person name="Vincourt P."/>
            <person name="Rieseberg L.H."/>
            <person name="Langlade N.B."/>
        </authorList>
    </citation>
    <scope>NUCLEOTIDE SEQUENCE</scope>
    <source>
        <tissue evidence="19">Leaves</tissue>
    </source>
</reference>
<dbReference type="InterPro" id="IPR000719">
    <property type="entry name" value="Prot_kinase_dom"/>
</dbReference>
<evidence type="ECO:0000256" key="13">
    <source>
        <dbReference type="ARBA" id="ARBA00023136"/>
    </source>
</evidence>
<sequence length="675" mass="75221">MFQVLPIMVISRIHLITCFVLLSNFSTAQITFSLTNINPQNQNRDIVIQGNGASISDGGIQLTRNMNGSDQSFNSGRAIYVNPLHLWDNRSRGLVSFSTNFTFVIDSNRSSSYGDGLTFFLADNNSVISQGGAMGLPFISTPNNASNRFVAVEFDTFWNSGWDPVDGRDVIVGDHVGIDVSSVSSARFQKWFSNVTGGGVCQAWITYDAVSKNLSVSFTSFENNTVGRQDGLVYTVDLRRELPEWVIFGFSAATGASFQINTVRSWSFNSSDFVVDRNTEEPPVGSPDSFNPSPGNDTLIPSPHTGKGKNSKAGLVTGLSVTITFVVVLAFAFAFAFWRRRKRKKKKSKEDELEEIGFDVEMNHEFEMGTRPKQFTYLELAESTSDFAENNKLAEGGFGRVYRGFMKDSNTYIAVKRVSKSSKQGMEEYLSEVRIITQLRHKNLVQLTGWCHEKGELLLVYDYMENGSLDSHLFNAKSLLTWGARYKIANGLASALWYLHEGWEQCVLHRDIKPSKVLLDSNFNAKLGDFGLAKLIDHEKDTETMMLARKATKESDVFSFGVVALELACGKKSIEKVQEKPPPLIEWVWELYGTNNLIEAVDPHLGSEFVEEEISRLMIVGLWCVHPHAELRPLMRQVIQVLNSQASLPVLPSSMPVVSNMTSRILSVFGVASII</sequence>
<keyword evidence="20" id="KW-1185">Reference proteome</keyword>
<comment type="subcellular location">
    <subcellularLocation>
        <location evidence="1">Cell membrane</location>
        <topology evidence="1">Single-pass type I membrane protein</topology>
    </subcellularLocation>
</comment>
<keyword evidence="8" id="KW-0732">Signal</keyword>
<evidence type="ECO:0000256" key="17">
    <source>
        <dbReference type="SAM" id="Phobius"/>
    </source>
</evidence>
<dbReference type="GO" id="GO:0005524">
    <property type="term" value="F:ATP binding"/>
    <property type="evidence" value="ECO:0007669"/>
    <property type="project" value="UniProtKB-KW"/>
</dbReference>
<dbReference type="InterPro" id="IPR013320">
    <property type="entry name" value="ConA-like_dom_sf"/>
</dbReference>
<dbReference type="FunFam" id="3.30.200.20:FF:000168">
    <property type="entry name" value="L-type lectin-domain containing receptor kinase IX.1"/>
    <property type="match status" value="1"/>
</dbReference>
<name>A0A9K3N7D0_HELAN</name>
<evidence type="ECO:0000256" key="11">
    <source>
        <dbReference type="ARBA" id="ARBA00022840"/>
    </source>
</evidence>
<keyword evidence="6" id="KW-0418">Kinase</keyword>
<evidence type="ECO:0000256" key="3">
    <source>
        <dbReference type="ARBA" id="ARBA00010217"/>
    </source>
</evidence>
<keyword evidence="15" id="KW-0325">Glycoprotein</keyword>
<keyword evidence="12 17" id="KW-1133">Transmembrane helix</keyword>
<evidence type="ECO:0000256" key="7">
    <source>
        <dbReference type="ARBA" id="ARBA00022692"/>
    </source>
</evidence>
<dbReference type="CDD" id="cd06899">
    <property type="entry name" value="lectin_legume_LecRK_Arcelin_ConA"/>
    <property type="match status" value="1"/>
</dbReference>
<gene>
    <name evidence="19" type="ORF">HanXRQr2_Chr09g0378371</name>
</gene>
<evidence type="ECO:0000259" key="18">
    <source>
        <dbReference type="PROSITE" id="PS50011"/>
    </source>
</evidence>
<evidence type="ECO:0000256" key="14">
    <source>
        <dbReference type="ARBA" id="ARBA00023170"/>
    </source>
</evidence>
<proteinExistence type="inferred from homology"/>
<dbReference type="PANTHER" id="PTHR27007">
    <property type="match status" value="1"/>
</dbReference>
<dbReference type="InterPro" id="IPR011009">
    <property type="entry name" value="Kinase-like_dom_sf"/>
</dbReference>
<dbReference type="Gene3D" id="2.60.120.200">
    <property type="match status" value="1"/>
</dbReference>
<evidence type="ECO:0000256" key="10">
    <source>
        <dbReference type="ARBA" id="ARBA00022741"/>
    </source>
</evidence>
<keyword evidence="6" id="KW-0723">Serine/threonine-protein kinase</keyword>
<dbReference type="Pfam" id="PF00139">
    <property type="entry name" value="Lectin_legB"/>
    <property type="match status" value="1"/>
</dbReference>
<keyword evidence="5" id="KW-1003">Cell membrane</keyword>
<evidence type="ECO:0000256" key="9">
    <source>
        <dbReference type="ARBA" id="ARBA00022734"/>
    </source>
</evidence>
<evidence type="ECO:0000256" key="4">
    <source>
        <dbReference type="ARBA" id="ARBA00012513"/>
    </source>
</evidence>
<evidence type="ECO:0000256" key="2">
    <source>
        <dbReference type="ARBA" id="ARBA00008536"/>
    </source>
</evidence>
<dbReference type="PROSITE" id="PS00308">
    <property type="entry name" value="LECTIN_LEGUME_ALPHA"/>
    <property type="match status" value="1"/>
</dbReference>
<evidence type="ECO:0000256" key="1">
    <source>
        <dbReference type="ARBA" id="ARBA00004251"/>
    </source>
</evidence>
<evidence type="ECO:0000256" key="12">
    <source>
        <dbReference type="ARBA" id="ARBA00022989"/>
    </source>
</evidence>
<keyword evidence="7 17" id="KW-0812">Transmembrane</keyword>
<dbReference type="SUPFAM" id="SSF49899">
    <property type="entry name" value="Concanavalin A-like lectins/glucanases"/>
    <property type="match status" value="1"/>
</dbReference>
<feature type="transmembrane region" description="Helical" evidence="17">
    <location>
        <begin position="313"/>
        <end position="338"/>
    </location>
</feature>